<comment type="caution">
    <text evidence="1">The sequence shown here is derived from an EMBL/GenBank/DDBJ whole genome shotgun (WGS) entry which is preliminary data.</text>
</comment>
<evidence type="ECO:0000313" key="2">
    <source>
        <dbReference type="Proteomes" id="UP000265703"/>
    </source>
</evidence>
<organism evidence="1 2">
    <name type="scientific">Glomus cerebriforme</name>
    <dbReference type="NCBI Taxonomy" id="658196"/>
    <lineage>
        <taxon>Eukaryota</taxon>
        <taxon>Fungi</taxon>
        <taxon>Fungi incertae sedis</taxon>
        <taxon>Mucoromycota</taxon>
        <taxon>Glomeromycotina</taxon>
        <taxon>Glomeromycetes</taxon>
        <taxon>Glomerales</taxon>
        <taxon>Glomeraceae</taxon>
        <taxon>Glomus</taxon>
    </lineage>
</organism>
<dbReference type="OrthoDB" id="550575at2759"/>
<evidence type="ECO:0000313" key="1">
    <source>
        <dbReference type="EMBL" id="RIA99535.1"/>
    </source>
</evidence>
<keyword evidence="2" id="KW-1185">Reference proteome</keyword>
<sequence length="114" mass="13495">MKIICEEQKPVYCLNPTHLEILHYQSLSDKKFKCIVHLFSNILHLNLNLSIGFSDKILKRIAKSYSNLKYLNLRKRYDDRLITDKGLYAIANSCHKLEYLNISYHKEFSLFTVI</sequence>
<accession>A0A397TSC2</accession>
<dbReference type="InterPro" id="IPR032675">
    <property type="entry name" value="LRR_dom_sf"/>
</dbReference>
<dbReference type="AlphaFoldDB" id="A0A397TSC2"/>
<name>A0A397TSC2_9GLOM</name>
<proteinExistence type="predicted"/>
<reference evidence="1 2" key="1">
    <citation type="submission" date="2018-06" db="EMBL/GenBank/DDBJ databases">
        <title>Comparative genomics reveals the genomic features of Rhizophagus irregularis, R. cerebriforme, R. diaphanum and Gigaspora rosea, and their symbiotic lifestyle signature.</title>
        <authorList>
            <person name="Morin E."/>
            <person name="San Clemente H."/>
            <person name="Chen E.C.H."/>
            <person name="De La Providencia I."/>
            <person name="Hainaut M."/>
            <person name="Kuo A."/>
            <person name="Kohler A."/>
            <person name="Murat C."/>
            <person name="Tang N."/>
            <person name="Roy S."/>
            <person name="Loubradou J."/>
            <person name="Henrissat B."/>
            <person name="Grigoriev I.V."/>
            <person name="Corradi N."/>
            <person name="Roux C."/>
            <person name="Martin F.M."/>
        </authorList>
    </citation>
    <scope>NUCLEOTIDE SEQUENCE [LARGE SCALE GENOMIC DNA]</scope>
    <source>
        <strain evidence="1 2">DAOM 227022</strain>
    </source>
</reference>
<evidence type="ECO:0008006" key="3">
    <source>
        <dbReference type="Google" id="ProtNLM"/>
    </source>
</evidence>
<dbReference type="Proteomes" id="UP000265703">
    <property type="component" value="Unassembled WGS sequence"/>
</dbReference>
<gene>
    <name evidence="1" type="ORF">C1645_747052</name>
</gene>
<dbReference type="SUPFAM" id="SSF52047">
    <property type="entry name" value="RNI-like"/>
    <property type="match status" value="1"/>
</dbReference>
<dbReference type="EMBL" id="QKYT01000003">
    <property type="protein sequence ID" value="RIA99535.1"/>
    <property type="molecule type" value="Genomic_DNA"/>
</dbReference>
<dbReference type="Gene3D" id="3.80.10.10">
    <property type="entry name" value="Ribonuclease Inhibitor"/>
    <property type="match status" value="1"/>
</dbReference>
<protein>
    <recommendedName>
        <fullName evidence="3">F-box domain-containing protein</fullName>
    </recommendedName>
</protein>